<dbReference type="Gene3D" id="3.40.50.10090">
    <property type="match status" value="2"/>
</dbReference>
<accession>A0A120I9K9</accession>
<dbReference type="GO" id="GO:0004852">
    <property type="term" value="F:uroporphyrinogen-III synthase activity"/>
    <property type="evidence" value="ECO:0007669"/>
    <property type="project" value="UniProtKB-EC"/>
</dbReference>
<reference evidence="2" key="2">
    <citation type="submission" date="2022-09" db="EMBL/GenBank/DDBJ databases">
        <title>Aerococcus urinae taxonomy study.</title>
        <authorList>
            <person name="Christensen J."/>
            <person name="Senneby E."/>
        </authorList>
    </citation>
    <scope>NUCLEOTIDE SEQUENCE</scope>
    <source>
        <strain evidence="2">NLD-066-U95</strain>
    </source>
</reference>
<evidence type="ECO:0000259" key="1">
    <source>
        <dbReference type="Pfam" id="PF02602"/>
    </source>
</evidence>
<dbReference type="EC" id="4.2.1.75" evidence="2"/>
<dbReference type="Pfam" id="PF02602">
    <property type="entry name" value="HEM4"/>
    <property type="match status" value="1"/>
</dbReference>
<reference evidence="3 4" key="1">
    <citation type="submission" date="2020-12" db="EMBL/GenBank/DDBJ databases">
        <title>FDA dAtabase for Regulatory Grade micrObial Sequences (FDA-ARGOS): Supporting development and validation of Infectious Disease Dx tests.</title>
        <authorList>
            <person name="Sproer C."/>
            <person name="Gronow S."/>
            <person name="Severitt S."/>
            <person name="Schroder I."/>
            <person name="Tallon L."/>
            <person name="Sadzewicz L."/>
            <person name="Zhao X."/>
            <person name="Boylan J."/>
            <person name="Ott S."/>
            <person name="Bowen H."/>
            <person name="Vavikolanu K."/>
            <person name="Mehta A."/>
            <person name="Aluvathingal J."/>
            <person name="Nadendla S."/>
            <person name="Lowell S."/>
            <person name="Myers T."/>
            <person name="Yan Y."/>
            <person name="Sichtig H."/>
        </authorList>
    </citation>
    <scope>NUCLEOTIDE SEQUENCE [LARGE SCALE GENOMIC DNA]</scope>
    <source>
        <strain evidence="3 4">FDAARGOS_911</strain>
    </source>
</reference>
<keyword evidence="2" id="KW-0456">Lyase</keyword>
<dbReference type="Proteomes" id="UP001069145">
    <property type="component" value="Unassembled WGS sequence"/>
</dbReference>
<sequence>MTRLLWTASRSLSSKQLASLKQAGYQVDWLPVIQLEPLDQVDALSLREGDAFFFVSRMAGQAAFKHLLPSEDLSQYYYFSSSQQTGRFLSQSYSIACQPLTQGGTSQEAFSHLKAMKDQGQLRNGRLIVPISPKSRGKYQSLGQSYLPDLNIQEWLVYQNQVNWQVSQTLRALLSQASPKDPLAIAIASASAWQALVDILTLAALEKQGAALKFWTIGPLASQAILKTSSQIKPYREADQSNFAGLVDSLIAYSK</sequence>
<name>A0A120I9K9_9LACT</name>
<evidence type="ECO:0000313" key="5">
    <source>
        <dbReference type="Proteomes" id="UP001069145"/>
    </source>
</evidence>
<keyword evidence="5" id="KW-1185">Reference proteome</keyword>
<evidence type="ECO:0000313" key="2">
    <source>
        <dbReference type="EMBL" id="MCY3053341.1"/>
    </source>
</evidence>
<gene>
    <name evidence="3" type="ORF">I6G68_08690</name>
    <name evidence="2" type="ORF">ODY43_04975</name>
</gene>
<organism evidence="3 4">
    <name type="scientific">Aerococcus urinae</name>
    <dbReference type="NCBI Taxonomy" id="1376"/>
    <lineage>
        <taxon>Bacteria</taxon>
        <taxon>Bacillati</taxon>
        <taxon>Bacillota</taxon>
        <taxon>Bacilli</taxon>
        <taxon>Lactobacillales</taxon>
        <taxon>Aerococcaceae</taxon>
        <taxon>Aerococcus</taxon>
    </lineage>
</organism>
<dbReference type="SUPFAM" id="SSF69618">
    <property type="entry name" value="HemD-like"/>
    <property type="match status" value="1"/>
</dbReference>
<dbReference type="EMBL" id="CP065662">
    <property type="protein sequence ID" value="QPS01433.1"/>
    <property type="molecule type" value="Genomic_DNA"/>
</dbReference>
<dbReference type="Proteomes" id="UP000594771">
    <property type="component" value="Chromosome"/>
</dbReference>
<dbReference type="GO" id="GO:0033014">
    <property type="term" value="P:tetrapyrrole biosynthetic process"/>
    <property type="evidence" value="ECO:0007669"/>
    <property type="project" value="InterPro"/>
</dbReference>
<feature type="domain" description="Tetrapyrrole biosynthesis uroporphyrinogen III synthase" evidence="1">
    <location>
        <begin position="19"/>
        <end position="247"/>
    </location>
</feature>
<dbReference type="RefSeq" id="WP_060777737.1">
    <property type="nucleotide sequence ID" value="NZ_CAJHLF010000001.1"/>
</dbReference>
<dbReference type="KEGG" id="aun:AWM73_01365"/>
<dbReference type="EMBL" id="JAOTML010000004">
    <property type="protein sequence ID" value="MCY3053341.1"/>
    <property type="molecule type" value="Genomic_DNA"/>
</dbReference>
<evidence type="ECO:0000313" key="4">
    <source>
        <dbReference type="Proteomes" id="UP000594771"/>
    </source>
</evidence>
<evidence type="ECO:0000313" key="3">
    <source>
        <dbReference type="EMBL" id="QPS01433.1"/>
    </source>
</evidence>
<dbReference type="InterPro" id="IPR003754">
    <property type="entry name" value="4pyrrol_synth_uPrphyn_synth"/>
</dbReference>
<dbReference type="GeneID" id="35767219"/>
<proteinExistence type="predicted"/>
<dbReference type="InterPro" id="IPR036108">
    <property type="entry name" value="4pyrrol_syn_uPrphyn_synt_sf"/>
</dbReference>
<protein>
    <submittedName>
        <fullName evidence="3">Uroporphyrinogen-III synthase</fullName>
        <ecNumber evidence="2">4.2.1.75</ecNumber>
    </submittedName>
</protein>
<dbReference type="AlphaFoldDB" id="A0A120I9K9"/>